<organism evidence="1 2">
    <name type="scientific">Chimaeribacter coloradensis</name>
    <dbReference type="NCBI Taxonomy" id="2060068"/>
    <lineage>
        <taxon>Bacteria</taxon>
        <taxon>Pseudomonadati</taxon>
        <taxon>Pseudomonadota</taxon>
        <taxon>Gammaproteobacteria</taxon>
        <taxon>Enterobacterales</taxon>
        <taxon>Yersiniaceae</taxon>
        <taxon>Chimaeribacter</taxon>
    </lineage>
</organism>
<dbReference type="OrthoDB" id="8793870at2"/>
<dbReference type="RefSeq" id="WP_101825792.1">
    <property type="nucleotide sequence ID" value="NZ_PJZH01000017.1"/>
</dbReference>
<sequence length="84" mass="9312">MAPLKDFGECVVTTGQTDYFFWLSFKAMSAIGEPGEIVQAFYDLHNDEVAQLLKRGLEAYGLPLAGCSHTPASLSYLNRQPMPR</sequence>
<gene>
    <name evidence="1" type="ORF">CYR32_14915</name>
</gene>
<dbReference type="AlphaFoldDB" id="A0A2N5DYM5"/>
<proteinExistence type="predicted"/>
<reference evidence="1 2" key="1">
    <citation type="submission" date="2017-12" db="EMBL/GenBank/DDBJ databases">
        <title>Characterization of six clinical isolates of Enterochimera gen. nov., a novel genus of the Yersiniaciae family and the three species Enterochimera arupensis sp. nov., Enterochimera coloradensis sp. nov, and Enterochimera californica sp. nov.</title>
        <authorList>
            <person name="Rossi A."/>
            <person name="Fisher M."/>
        </authorList>
    </citation>
    <scope>NUCLEOTIDE SEQUENCE [LARGE SCALE GENOMIC DNA]</scope>
    <source>
        <strain evidence="2">2016-Iso4</strain>
    </source>
</reference>
<keyword evidence="2" id="KW-1185">Reference proteome</keyword>
<comment type="caution">
    <text evidence="1">The sequence shown here is derived from an EMBL/GenBank/DDBJ whole genome shotgun (WGS) entry which is preliminary data.</text>
</comment>
<accession>A0A2N5DYM5</accession>
<dbReference type="InterPro" id="IPR046213">
    <property type="entry name" value="DUF6246"/>
</dbReference>
<evidence type="ECO:0000313" key="2">
    <source>
        <dbReference type="Proteomes" id="UP000234503"/>
    </source>
</evidence>
<dbReference type="EMBL" id="PJZH01000017">
    <property type="protein sequence ID" value="PLR32665.1"/>
    <property type="molecule type" value="Genomic_DNA"/>
</dbReference>
<dbReference type="Proteomes" id="UP000234503">
    <property type="component" value="Unassembled WGS sequence"/>
</dbReference>
<dbReference type="Pfam" id="PF19759">
    <property type="entry name" value="DUF6246"/>
    <property type="match status" value="1"/>
</dbReference>
<protein>
    <submittedName>
        <fullName evidence="1">Uncharacterized protein</fullName>
    </submittedName>
</protein>
<evidence type="ECO:0000313" key="1">
    <source>
        <dbReference type="EMBL" id="PLR32665.1"/>
    </source>
</evidence>
<name>A0A2N5DYM5_9GAMM</name>